<dbReference type="EMBL" id="CP003344">
    <property type="protein sequence ID" value="AGA70762.1"/>
    <property type="molecule type" value="Genomic_DNA"/>
</dbReference>
<keyword evidence="2" id="KW-1185">Reference proteome</keyword>
<accession>L0FC13</accession>
<dbReference type="STRING" id="871963.Desdi_3371"/>
<evidence type="ECO:0000313" key="1">
    <source>
        <dbReference type="EMBL" id="AGA70762.1"/>
    </source>
</evidence>
<evidence type="ECO:0000313" key="2">
    <source>
        <dbReference type="Proteomes" id="UP000010797"/>
    </source>
</evidence>
<sequence>MIESAKLIHGEFFVMQVYLRTLLYKERLLAISLVPRSLFSGRCKQNPGDTP</sequence>
<dbReference type="HOGENOM" id="CLU_3098090_0_0_9"/>
<dbReference type="AlphaFoldDB" id="L0FC13"/>
<dbReference type="KEGG" id="ddl:Desdi_3371"/>
<name>L0FC13_DESDL</name>
<protein>
    <submittedName>
        <fullName evidence="1">Uncharacterized protein</fullName>
    </submittedName>
</protein>
<gene>
    <name evidence="1" type="ordered locus">Desdi_3371</name>
</gene>
<organism evidence="1 2">
    <name type="scientific">Desulfitobacterium dichloroeliminans (strain LMG P-21439 / DCA1)</name>
    <dbReference type="NCBI Taxonomy" id="871963"/>
    <lineage>
        <taxon>Bacteria</taxon>
        <taxon>Bacillati</taxon>
        <taxon>Bacillota</taxon>
        <taxon>Clostridia</taxon>
        <taxon>Eubacteriales</taxon>
        <taxon>Desulfitobacteriaceae</taxon>
        <taxon>Desulfitobacterium</taxon>
    </lineage>
</organism>
<proteinExistence type="predicted"/>
<dbReference type="Proteomes" id="UP000010797">
    <property type="component" value="Chromosome"/>
</dbReference>
<reference evidence="2" key="1">
    <citation type="submission" date="2012-02" db="EMBL/GenBank/DDBJ databases">
        <title>Complete sequence of Desulfitobacterium dichloroeliminans LMG P-21439.</title>
        <authorList>
            <person name="Lucas S."/>
            <person name="Han J."/>
            <person name="Lapidus A."/>
            <person name="Cheng J.-F."/>
            <person name="Goodwin L."/>
            <person name="Pitluck S."/>
            <person name="Peters L."/>
            <person name="Ovchinnikova G."/>
            <person name="Teshima H."/>
            <person name="Detter J.C."/>
            <person name="Han C."/>
            <person name="Tapia R."/>
            <person name="Land M."/>
            <person name="Hauser L."/>
            <person name="Kyrpides N."/>
            <person name="Ivanova N."/>
            <person name="Pagani I."/>
            <person name="Kruse T."/>
            <person name="de Vos W.M."/>
            <person name="Boon N."/>
            <person name="Smidt H."/>
            <person name="Woyke T."/>
        </authorList>
    </citation>
    <scope>NUCLEOTIDE SEQUENCE [LARGE SCALE GENOMIC DNA]</scope>
    <source>
        <strain evidence="2">LMG P-21439 / DCA1</strain>
    </source>
</reference>